<dbReference type="EMBL" id="JASNJD010000001">
    <property type="protein sequence ID" value="MDK3016518.1"/>
    <property type="molecule type" value="Genomic_DNA"/>
</dbReference>
<evidence type="ECO:0000313" key="1">
    <source>
        <dbReference type="EMBL" id="MDK3016518.1"/>
    </source>
</evidence>
<name>A0ABT7EW22_9RHOB</name>
<keyword evidence="2" id="KW-1185">Reference proteome</keyword>
<evidence type="ECO:0000313" key="2">
    <source>
        <dbReference type="Proteomes" id="UP001243757"/>
    </source>
</evidence>
<sequence>MPEDSARIAALEAQVAECRRAALEIILGLTDGIARTDEGRLELARGFEAAGKAATGELAALSRIVASALRVPR</sequence>
<dbReference type="Proteomes" id="UP001243757">
    <property type="component" value="Unassembled WGS sequence"/>
</dbReference>
<evidence type="ECO:0008006" key="3">
    <source>
        <dbReference type="Google" id="ProtNLM"/>
    </source>
</evidence>
<gene>
    <name evidence="1" type="ORF">QO033_02455</name>
</gene>
<organism evidence="1 2">
    <name type="scientific">Pseudodonghicola flavimaris</name>
    <dbReference type="NCBI Taxonomy" id="3050036"/>
    <lineage>
        <taxon>Bacteria</taxon>
        <taxon>Pseudomonadati</taxon>
        <taxon>Pseudomonadota</taxon>
        <taxon>Alphaproteobacteria</taxon>
        <taxon>Rhodobacterales</taxon>
        <taxon>Paracoccaceae</taxon>
        <taxon>Pseudodonghicola</taxon>
    </lineage>
</organism>
<dbReference type="RefSeq" id="WP_284479329.1">
    <property type="nucleotide sequence ID" value="NZ_JASNJD010000001.1"/>
</dbReference>
<accession>A0ABT7EW22</accession>
<proteinExistence type="predicted"/>
<comment type="caution">
    <text evidence="1">The sequence shown here is derived from an EMBL/GenBank/DDBJ whole genome shotgun (WGS) entry which is preliminary data.</text>
</comment>
<reference evidence="1 2" key="1">
    <citation type="submission" date="2023-05" db="EMBL/GenBank/DDBJ databases">
        <title>Pseudodonghicola sp. nov.</title>
        <authorList>
            <person name="Huang J."/>
        </authorList>
    </citation>
    <scope>NUCLEOTIDE SEQUENCE [LARGE SCALE GENOMIC DNA]</scope>
    <source>
        <strain evidence="1 2">IC7</strain>
    </source>
</reference>
<protein>
    <recommendedName>
        <fullName evidence="3">Histidine kinase</fullName>
    </recommendedName>
</protein>